<dbReference type="InterPro" id="IPR034660">
    <property type="entry name" value="DinB/YfiT-like"/>
</dbReference>
<proteinExistence type="predicted"/>
<accession>A0A5M9H5G9</accession>
<keyword evidence="3" id="KW-1185">Reference proteome</keyword>
<name>A0A5M9H5G9_9SPHI</name>
<reference evidence="2 3" key="1">
    <citation type="submission" date="2019-09" db="EMBL/GenBank/DDBJ databases">
        <title>Pararcticibacter amylolyticus gen. nov., sp. nov., isolated from a rottenly hemp rope, and reclassification of Pedobacter tournemirensis as Pararcticibacter tournemirensis comb. nov.</title>
        <authorList>
            <person name="Cai Y."/>
        </authorList>
    </citation>
    <scope>NUCLEOTIDE SEQUENCE [LARGE SCALE GENOMIC DNA]</scope>
    <source>
        <strain evidence="2 3">TF5-37.2-LB10</strain>
    </source>
</reference>
<organism evidence="2 3">
    <name type="scientific">Arcticibacter tournemirensis</name>
    <dbReference type="NCBI Taxonomy" id="699437"/>
    <lineage>
        <taxon>Bacteria</taxon>
        <taxon>Pseudomonadati</taxon>
        <taxon>Bacteroidota</taxon>
        <taxon>Sphingobacteriia</taxon>
        <taxon>Sphingobacteriales</taxon>
        <taxon>Sphingobacteriaceae</taxon>
        <taxon>Arcticibacter</taxon>
    </lineage>
</organism>
<feature type="domain" description="DinB-like" evidence="1">
    <location>
        <begin position="12"/>
        <end position="67"/>
    </location>
</feature>
<dbReference type="AlphaFoldDB" id="A0A5M9H5G9"/>
<dbReference type="Pfam" id="PF12867">
    <property type="entry name" value="DinB_2"/>
    <property type="match status" value="1"/>
</dbReference>
<protein>
    <submittedName>
        <fullName evidence="2">DinB family protein</fullName>
    </submittedName>
</protein>
<evidence type="ECO:0000313" key="3">
    <source>
        <dbReference type="Proteomes" id="UP000322918"/>
    </source>
</evidence>
<comment type="caution">
    <text evidence="2">The sequence shown here is derived from an EMBL/GenBank/DDBJ whole genome shotgun (WGS) entry which is preliminary data.</text>
</comment>
<sequence length="172" mass="20398">MNTRLCAESILRVINDYQEALKDFSEEEFCRKPENGRWSYAEIYCHIIQVNMRSLLAVERCIYGKQQQKRDVAPLISRLILYFGQLPPGRIRIPANISAIVKVITKEEAKNDLIKFTGKLNELMPKILKCSPYQRIRHQRLGMLNCNEWIRFIEIYSIYHFKSLQKMKDSKR</sequence>
<dbReference type="InterPro" id="IPR024775">
    <property type="entry name" value="DinB-like"/>
</dbReference>
<dbReference type="EMBL" id="VWNE01000024">
    <property type="protein sequence ID" value="KAA8481385.1"/>
    <property type="molecule type" value="Genomic_DNA"/>
</dbReference>
<evidence type="ECO:0000313" key="2">
    <source>
        <dbReference type="EMBL" id="KAA8481385.1"/>
    </source>
</evidence>
<dbReference type="RefSeq" id="WP_141813706.1">
    <property type="nucleotide sequence ID" value="NZ_VFPL01000001.1"/>
</dbReference>
<dbReference type="SUPFAM" id="SSF109854">
    <property type="entry name" value="DinB/YfiT-like putative metalloenzymes"/>
    <property type="match status" value="1"/>
</dbReference>
<dbReference type="Gene3D" id="1.20.120.450">
    <property type="entry name" value="dinb family like domain"/>
    <property type="match status" value="1"/>
</dbReference>
<dbReference type="OrthoDB" id="1495892at2"/>
<dbReference type="Proteomes" id="UP000322918">
    <property type="component" value="Unassembled WGS sequence"/>
</dbReference>
<gene>
    <name evidence="2" type="ORF">F1649_14810</name>
</gene>
<evidence type="ECO:0000259" key="1">
    <source>
        <dbReference type="Pfam" id="PF12867"/>
    </source>
</evidence>